<feature type="domain" description="RDD" evidence="6">
    <location>
        <begin position="21"/>
        <end position="155"/>
    </location>
</feature>
<proteinExistence type="predicted"/>
<keyword evidence="3 5" id="KW-1133">Transmembrane helix</keyword>
<evidence type="ECO:0000256" key="1">
    <source>
        <dbReference type="ARBA" id="ARBA00004141"/>
    </source>
</evidence>
<evidence type="ECO:0000256" key="2">
    <source>
        <dbReference type="ARBA" id="ARBA00022692"/>
    </source>
</evidence>
<dbReference type="PANTHER" id="PTHR38480:SF1">
    <property type="entry name" value="SLR0254 PROTEIN"/>
    <property type="match status" value="1"/>
</dbReference>
<keyword evidence="8" id="KW-1185">Reference proteome</keyword>
<evidence type="ECO:0000256" key="3">
    <source>
        <dbReference type="ARBA" id="ARBA00022989"/>
    </source>
</evidence>
<feature type="transmembrane region" description="Helical" evidence="5">
    <location>
        <begin position="35"/>
        <end position="55"/>
    </location>
</feature>
<comment type="subcellular location">
    <subcellularLocation>
        <location evidence="1">Membrane</location>
        <topology evidence="1">Multi-pass membrane protein</topology>
    </subcellularLocation>
</comment>
<dbReference type="InterPro" id="IPR010432">
    <property type="entry name" value="RDD"/>
</dbReference>
<gene>
    <name evidence="7" type="ORF">KS407_13125</name>
</gene>
<dbReference type="RefSeq" id="WP_088077250.1">
    <property type="nucleotide sequence ID" value="NZ_JAHQCR010000051.1"/>
</dbReference>
<evidence type="ECO:0000313" key="7">
    <source>
        <dbReference type="EMBL" id="MBU9722374.1"/>
    </source>
</evidence>
<keyword evidence="4 5" id="KW-0472">Membrane</keyword>
<evidence type="ECO:0000256" key="5">
    <source>
        <dbReference type="SAM" id="Phobius"/>
    </source>
</evidence>
<protein>
    <submittedName>
        <fullName evidence="7">RDD family protein</fullName>
    </submittedName>
</protein>
<evidence type="ECO:0000313" key="8">
    <source>
        <dbReference type="Proteomes" id="UP000790580"/>
    </source>
</evidence>
<keyword evidence="2 5" id="KW-0812">Transmembrane</keyword>
<dbReference type="PANTHER" id="PTHR38480">
    <property type="entry name" value="SLR0254 PROTEIN"/>
    <property type="match status" value="1"/>
</dbReference>
<feature type="transmembrane region" description="Helical" evidence="5">
    <location>
        <begin position="67"/>
        <end position="89"/>
    </location>
</feature>
<sequence>MQDKNISIKTPEYVSLQFQPAGLGSRALAFMIDQVIMIVLSIIVLLLAFASMAALESLMIGAPPAVPIAIAIILIFLINVGYFLVLEYYTGGRTVGKKVLKIRVIQDNGHSITLLSSFIRNFMRLIDSLPTSYLLGILMIFFHPDHKRLGDVVAGTLVVHERGKQKVKKESKLDLEIARRGITKDDIAVDEWAIKSLGSKEWKLLKVYSDRFCQLPTGERWEFTNKMAKVLFEKIGLVYEGKSIEELENTLLALYLRMREEWEYDL</sequence>
<dbReference type="Proteomes" id="UP000790580">
    <property type="component" value="Unassembled WGS sequence"/>
</dbReference>
<comment type="caution">
    <text evidence="7">The sequence shown here is derived from an EMBL/GenBank/DDBJ whole genome shotgun (WGS) entry which is preliminary data.</text>
</comment>
<evidence type="ECO:0000256" key="4">
    <source>
        <dbReference type="ARBA" id="ARBA00023136"/>
    </source>
</evidence>
<evidence type="ECO:0000259" key="6">
    <source>
        <dbReference type="Pfam" id="PF06271"/>
    </source>
</evidence>
<accession>A0ABS6JV10</accession>
<name>A0ABS6JV10_9BACI</name>
<reference evidence="7 8" key="1">
    <citation type="submission" date="2021-06" db="EMBL/GenBank/DDBJ databases">
        <title>Bacillus sp. RD4P76, an endophyte from a halophyte.</title>
        <authorList>
            <person name="Sun J.-Q."/>
        </authorList>
    </citation>
    <scope>NUCLEOTIDE SEQUENCE [LARGE SCALE GENOMIC DNA]</scope>
    <source>
        <strain evidence="7 8">JCM 17098</strain>
    </source>
</reference>
<dbReference type="EMBL" id="JAHQCR010000051">
    <property type="protein sequence ID" value="MBU9722374.1"/>
    <property type="molecule type" value="Genomic_DNA"/>
</dbReference>
<dbReference type="Pfam" id="PF06271">
    <property type="entry name" value="RDD"/>
    <property type="match status" value="1"/>
</dbReference>
<organism evidence="7 8">
    <name type="scientific">Evansella alkalicola</name>
    <dbReference type="NCBI Taxonomy" id="745819"/>
    <lineage>
        <taxon>Bacteria</taxon>
        <taxon>Bacillati</taxon>
        <taxon>Bacillota</taxon>
        <taxon>Bacilli</taxon>
        <taxon>Bacillales</taxon>
        <taxon>Bacillaceae</taxon>
        <taxon>Evansella</taxon>
    </lineage>
</organism>